<dbReference type="RefSeq" id="WP_190190036.1">
    <property type="nucleotide sequence ID" value="NZ_BMVU01000006.1"/>
</dbReference>
<gene>
    <name evidence="1" type="ORF">GCM10010358_21810</name>
</gene>
<proteinExistence type="predicted"/>
<dbReference type="EMBL" id="BMVU01000006">
    <property type="protein sequence ID" value="GGX66934.1"/>
    <property type="molecule type" value="Genomic_DNA"/>
</dbReference>
<dbReference type="Proteomes" id="UP000619244">
    <property type="component" value="Unassembled WGS sequence"/>
</dbReference>
<name>A0A918KKB5_9ACTN</name>
<reference evidence="1" key="2">
    <citation type="submission" date="2020-09" db="EMBL/GenBank/DDBJ databases">
        <authorList>
            <person name="Sun Q."/>
            <person name="Ohkuma M."/>
        </authorList>
    </citation>
    <scope>NUCLEOTIDE SEQUENCE</scope>
    <source>
        <strain evidence="1">JCM 4790</strain>
    </source>
</reference>
<keyword evidence="2" id="KW-1185">Reference proteome</keyword>
<reference evidence="1" key="1">
    <citation type="journal article" date="2014" name="Int. J. Syst. Evol. Microbiol.">
        <title>Complete genome sequence of Corynebacterium casei LMG S-19264T (=DSM 44701T), isolated from a smear-ripened cheese.</title>
        <authorList>
            <consortium name="US DOE Joint Genome Institute (JGI-PGF)"/>
            <person name="Walter F."/>
            <person name="Albersmeier A."/>
            <person name="Kalinowski J."/>
            <person name="Ruckert C."/>
        </authorList>
    </citation>
    <scope>NUCLEOTIDE SEQUENCE</scope>
    <source>
        <strain evidence="1">JCM 4790</strain>
    </source>
</reference>
<comment type="caution">
    <text evidence="1">The sequence shown here is derived from an EMBL/GenBank/DDBJ whole genome shotgun (WGS) entry which is preliminary data.</text>
</comment>
<protein>
    <submittedName>
        <fullName evidence="1">Uncharacterized protein</fullName>
    </submittedName>
</protein>
<accession>A0A918KKB5</accession>
<organism evidence="1 2">
    <name type="scientific">Streptomyces minutiscleroticus</name>
    <dbReference type="NCBI Taxonomy" id="68238"/>
    <lineage>
        <taxon>Bacteria</taxon>
        <taxon>Bacillati</taxon>
        <taxon>Actinomycetota</taxon>
        <taxon>Actinomycetes</taxon>
        <taxon>Kitasatosporales</taxon>
        <taxon>Streptomycetaceae</taxon>
        <taxon>Streptomyces</taxon>
    </lineage>
</organism>
<evidence type="ECO:0000313" key="1">
    <source>
        <dbReference type="EMBL" id="GGX66934.1"/>
    </source>
</evidence>
<sequence>MERSTVRGLALPGLLTALMERGLWRHPGDEVLAEAVPWFQDPLVLVSSAEQMESASRSMDMFADDPYCAFFREARGSRADTPLELPWLDVEQAVLIAVTRDPGADGALALDYRTDPSDPRVVGSDFWTDPLLCRWRVVAPTFSAFVTSMGL</sequence>
<dbReference type="AlphaFoldDB" id="A0A918KKB5"/>
<evidence type="ECO:0000313" key="2">
    <source>
        <dbReference type="Proteomes" id="UP000619244"/>
    </source>
</evidence>